<name>A0A8H6LZD9_9AGAR</name>
<feature type="transmembrane region" description="Helical" evidence="1">
    <location>
        <begin position="398"/>
        <end position="419"/>
    </location>
</feature>
<evidence type="ECO:0000313" key="2">
    <source>
        <dbReference type="EMBL" id="KAF6746676.1"/>
    </source>
</evidence>
<proteinExistence type="predicted"/>
<evidence type="ECO:0000313" key="3">
    <source>
        <dbReference type="Proteomes" id="UP000521943"/>
    </source>
</evidence>
<accession>A0A8H6LZD9</accession>
<keyword evidence="3" id="KW-1185">Reference proteome</keyword>
<sequence>MGYQQEGGREGRGLLRPGIGGYGAIRARAWCVFFASVPQPVSLRAGTMRCPALQGTSRAPSPFLARSVVRRLDDRLVFPVLGQVGTRVRAVFSAFFRHMRRVALHVSYPSSIHDRLSGFYRRQVVAVVPFPLSDPLDRCDGPFHPPCGRGSLWRRVDDTTVGYGYVDPSATVWLDRRGVLGLSCCLFMVDIGRDLHRCLYSFTMRFGRDLPLRMRDWCLQPGHGWLSALESCVAGRCCLWALPLPGARAEVSCERRLDVTCLGGMGCLADGFRARPAFASAGRVREVDVLGSLGSTSAAMWAFGLDQPVVPATWPLVSGGLVFVDCVKWFSVVRGVYGSWMSGEAFQCLCQRGTGARVRIQVPPFIHDEVPGETCLCECGIGICSRHCWARFGLRRGAMLFLNVTSLLALFAVSCELLLGARLSGMSVLDASLLHLNSSWVAVSSNGMPGRRASDHSVCGGSCYSESGSCSRSSDRVQVSRPYLLLFMRMCVHLFVRFSIDPFVLPGGLVLPLGLTVCLL</sequence>
<organism evidence="2 3">
    <name type="scientific">Ephemerocybe angulata</name>
    <dbReference type="NCBI Taxonomy" id="980116"/>
    <lineage>
        <taxon>Eukaryota</taxon>
        <taxon>Fungi</taxon>
        <taxon>Dikarya</taxon>
        <taxon>Basidiomycota</taxon>
        <taxon>Agaricomycotina</taxon>
        <taxon>Agaricomycetes</taxon>
        <taxon>Agaricomycetidae</taxon>
        <taxon>Agaricales</taxon>
        <taxon>Agaricineae</taxon>
        <taxon>Psathyrellaceae</taxon>
        <taxon>Ephemerocybe</taxon>
    </lineage>
</organism>
<reference evidence="2 3" key="1">
    <citation type="submission" date="2020-07" db="EMBL/GenBank/DDBJ databases">
        <title>Comparative genomics of pyrophilous fungi reveals a link between fire events and developmental genes.</title>
        <authorList>
            <consortium name="DOE Joint Genome Institute"/>
            <person name="Steindorff A.S."/>
            <person name="Carver A."/>
            <person name="Calhoun S."/>
            <person name="Stillman K."/>
            <person name="Liu H."/>
            <person name="Lipzen A."/>
            <person name="Pangilinan J."/>
            <person name="Labutti K."/>
            <person name="Bruns T.D."/>
            <person name="Grigoriev I.V."/>
        </authorList>
    </citation>
    <scope>NUCLEOTIDE SEQUENCE [LARGE SCALE GENOMIC DNA]</scope>
    <source>
        <strain evidence="2 3">CBS 144469</strain>
    </source>
</reference>
<comment type="caution">
    <text evidence="2">The sequence shown here is derived from an EMBL/GenBank/DDBJ whole genome shotgun (WGS) entry which is preliminary data.</text>
</comment>
<keyword evidence="1" id="KW-0472">Membrane</keyword>
<evidence type="ECO:0000256" key="1">
    <source>
        <dbReference type="SAM" id="Phobius"/>
    </source>
</evidence>
<dbReference type="EMBL" id="JACGCI010000090">
    <property type="protein sequence ID" value="KAF6746676.1"/>
    <property type="molecule type" value="Genomic_DNA"/>
</dbReference>
<gene>
    <name evidence="2" type="ORF">DFP72DRAFT_922529</name>
</gene>
<protein>
    <submittedName>
        <fullName evidence="2">Uncharacterized protein</fullName>
    </submittedName>
</protein>
<keyword evidence="1" id="KW-1133">Transmembrane helix</keyword>
<dbReference type="AlphaFoldDB" id="A0A8H6LZD9"/>
<keyword evidence="1" id="KW-0812">Transmembrane</keyword>
<dbReference type="Proteomes" id="UP000521943">
    <property type="component" value="Unassembled WGS sequence"/>
</dbReference>